<evidence type="ECO:0000313" key="1">
    <source>
        <dbReference type="EMBL" id="KAI0049068.1"/>
    </source>
</evidence>
<sequence length="118" mass="13065">MTYGASDFWWTLELHNKEIYGGDRGTHRVAINSTTQWADVLAIVMHWVAVTSCDASTPGAETSFFDGKMIADEESWRAMNDALRAQYIGTHGHTLGGMPQTFVLGTLSAFCRHPLPMT</sequence>
<evidence type="ECO:0000313" key="2">
    <source>
        <dbReference type="Proteomes" id="UP000814033"/>
    </source>
</evidence>
<protein>
    <submittedName>
        <fullName evidence="1">Uncharacterized protein</fullName>
    </submittedName>
</protein>
<gene>
    <name evidence="1" type="ORF">FA95DRAFT_1604738</name>
</gene>
<keyword evidence="2" id="KW-1185">Reference proteome</keyword>
<dbReference type="EMBL" id="MU275878">
    <property type="protein sequence ID" value="KAI0049068.1"/>
    <property type="molecule type" value="Genomic_DNA"/>
</dbReference>
<organism evidence="1 2">
    <name type="scientific">Auriscalpium vulgare</name>
    <dbReference type="NCBI Taxonomy" id="40419"/>
    <lineage>
        <taxon>Eukaryota</taxon>
        <taxon>Fungi</taxon>
        <taxon>Dikarya</taxon>
        <taxon>Basidiomycota</taxon>
        <taxon>Agaricomycotina</taxon>
        <taxon>Agaricomycetes</taxon>
        <taxon>Russulales</taxon>
        <taxon>Auriscalpiaceae</taxon>
        <taxon>Auriscalpium</taxon>
    </lineage>
</organism>
<proteinExistence type="predicted"/>
<reference evidence="1" key="1">
    <citation type="submission" date="2021-02" db="EMBL/GenBank/DDBJ databases">
        <authorList>
            <consortium name="DOE Joint Genome Institute"/>
            <person name="Ahrendt S."/>
            <person name="Looney B.P."/>
            <person name="Miyauchi S."/>
            <person name="Morin E."/>
            <person name="Drula E."/>
            <person name="Courty P.E."/>
            <person name="Chicoki N."/>
            <person name="Fauchery L."/>
            <person name="Kohler A."/>
            <person name="Kuo A."/>
            <person name="Labutti K."/>
            <person name="Pangilinan J."/>
            <person name="Lipzen A."/>
            <person name="Riley R."/>
            <person name="Andreopoulos W."/>
            <person name="He G."/>
            <person name="Johnson J."/>
            <person name="Barry K.W."/>
            <person name="Grigoriev I.V."/>
            <person name="Nagy L."/>
            <person name="Hibbett D."/>
            <person name="Henrissat B."/>
            <person name="Matheny P.B."/>
            <person name="Labbe J."/>
            <person name="Martin F."/>
        </authorList>
    </citation>
    <scope>NUCLEOTIDE SEQUENCE</scope>
    <source>
        <strain evidence="1">FP105234-sp</strain>
    </source>
</reference>
<comment type="caution">
    <text evidence="1">The sequence shown here is derived from an EMBL/GenBank/DDBJ whole genome shotgun (WGS) entry which is preliminary data.</text>
</comment>
<name>A0ACB8RYX9_9AGAM</name>
<accession>A0ACB8RYX9</accession>
<reference evidence="1" key="2">
    <citation type="journal article" date="2022" name="New Phytol.">
        <title>Evolutionary transition to the ectomycorrhizal habit in the genomes of a hyperdiverse lineage of mushroom-forming fungi.</title>
        <authorList>
            <person name="Looney B."/>
            <person name="Miyauchi S."/>
            <person name="Morin E."/>
            <person name="Drula E."/>
            <person name="Courty P.E."/>
            <person name="Kohler A."/>
            <person name="Kuo A."/>
            <person name="LaButti K."/>
            <person name="Pangilinan J."/>
            <person name="Lipzen A."/>
            <person name="Riley R."/>
            <person name="Andreopoulos W."/>
            <person name="He G."/>
            <person name="Johnson J."/>
            <person name="Nolan M."/>
            <person name="Tritt A."/>
            <person name="Barry K.W."/>
            <person name="Grigoriev I.V."/>
            <person name="Nagy L.G."/>
            <person name="Hibbett D."/>
            <person name="Henrissat B."/>
            <person name="Matheny P.B."/>
            <person name="Labbe J."/>
            <person name="Martin F.M."/>
        </authorList>
    </citation>
    <scope>NUCLEOTIDE SEQUENCE</scope>
    <source>
        <strain evidence="1">FP105234-sp</strain>
    </source>
</reference>
<dbReference type="Proteomes" id="UP000814033">
    <property type="component" value="Unassembled WGS sequence"/>
</dbReference>